<sequence length="150" mass="17417">MKLIDTKPQDFNSNYIFFNEPIQNTIITESRFIRILYSTPNIIFNGINILLPINVDSVDKQYNKNIIYYNIEKNIETIKTIKNIEQTILEKYGSNKIPAHNLSSQVDSGVLKLFSDSYDKKKNIDIILKVSGLWEDSSSYGITYKFFSMI</sequence>
<dbReference type="AlphaFoldDB" id="A0A6C0EXT9"/>
<protein>
    <submittedName>
        <fullName evidence="1">Uncharacterized protein</fullName>
    </submittedName>
</protein>
<dbReference type="EMBL" id="MN738968">
    <property type="protein sequence ID" value="QHT33521.1"/>
    <property type="molecule type" value="Genomic_DNA"/>
</dbReference>
<proteinExistence type="predicted"/>
<evidence type="ECO:0000313" key="1">
    <source>
        <dbReference type="EMBL" id="QHT33521.1"/>
    </source>
</evidence>
<name>A0A6C0EXT9_9ZZZZ</name>
<reference evidence="1" key="1">
    <citation type="journal article" date="2020" name="Nature">
        <title>Giant virus diversity and host interactions through global metagenomics.</title>
        <authorList>
            <person name="Schulz F."/>
            <person name="Roux S."/>
            <person name="Paez-Espino D."/>
            <person name="Jungbluth S."/>
            <person name="Walsh D.A."/>
            <person name="Denef V.J."/>
            <person name="McMahon K.D."/>
            <person name="Konstantinidis K.T."/>
            <person name="Eloe-Fadrosh E.A."/>
            <person name="Kyrpides N.C."/>
            <person name="Woyke T."/>
        </authorList>
    </citation>
    <scope>NUCLEOTIDE SEQUENCE</scope>
    <source>
        <strain evidence="1">GVMAG-M-3300009161-36</strain>
    </source>
</reference>
<organism evidence="1">
    <name type="scientific">viral metagenome</name>
    <dbReference type="NCBI Taxonomy" id="1070528"/>
    <lineage>
        <taxon>unclassified sequences</taxon>
        <taxon>metagenomes</taxon>
        <taxon>organismal metagenomes</taxon>
    </lineage>
</organism>
<accession>A0A6C0EXT9</accession>